<dbReference type="InterPro" id="IPR000524">
    <property type="entry name" value="Tscrpt_reg_HTH_GntR"/>
</dbReference>
<proteinExistence type="predicted"/>
<sequence>MKITRVVAPVRAQAVEAIRDEIIRGNLAPGQRLIERELCEELDVSRNTIREACRQLEAEGFIEIPPHKGPVVATISDQDARDLYEFREALECLAVRLFVERATDAAVGELREACTALFAAHDSLDVAEMIEAKNRFYEILYAGTGNKIASAQAKLLNGRLAGLRARSLAHAGRPAHSRDEIKDVLLAIEARDSAGAAELWRQHIGNAARTALEETSTTSK</sequence>
<dbReference type="GO" id="GO:0003700">
    <property type="term" value="F:DNA-binding transcription factor activity"/>
    <property type="evidence" value="ECO:0007669"/>
    <property type="project" value="InterPro"/>
</dbReference>
<dbReference type="CDD" id="cd07377">
    <property type="entry name" value="WHTH_GntR"/>
    <property type="match status" value="1"/>
</dbReference>
<dbReference type="InterPro" id="IPR008920">
    <property type="entry name" value="TF_FadR/GntR_C"/>
</dbReference>
<dbReference type="SMART" id="SM00345">
    <property type="entry name" value="HTH_GNTR"/>
    <property type="match status" value="1"/>
</dbReference>
<evidence type="ECO:0000313" key="5">
    <source>
        <dbReference type="EMBL" id="AII10622.1"/>
    </source>
</evidence>
<dbReference type="Gene3D" id="1.10.10.10">
    <property type="entry name" value="Winged helix-like DNA-binding domain superfamily/Winged helix DNA-binding domain"/>
    <property type="match status" value="1"/>
</dbReference>
<dbReference type="PROSITE" id="PS50949">
    <property type="entry name" value="HTH_GNTR"/>
    <property type="match status" value="1"/>
</dbReference>
<dbReference type="EMBL" id="CP008948">
    <property type="protein sequence ID" value="AII10622.1"/>
    <property type="molecule type" value="Genomic_DNA"/>
</dbReference>
<keyword evidence="1" id="KW-0805">Transcription regulation</keyword>
<keyword evidence="5" id="KW-0614">Plasmid</keyword>
<evidence type="ECO:0000256" key="2">
    <source>
        <dbReference type="ARBA" id="ARBA00023125"/>
    </source>
</evidence>
<dbReference type="InterPro" id="IPR036388">
    <property type="entry name" value="WH-like_DNA-bd_sf"/>
</dbReference>
<dbReference type="Pfam" id="PF07729">
    <property type="entry name" value="FCD"/>
    <property type="match status" value="1"/>
</dbReference>
<evidence type="ECO:0000313" key="6">
    <source>
        <dbReference type="Proteomes" id="UP000028488"/>
    </source>
</evidence>
<dbReference type="InterPro" id="IPR036390">
    <property type="entry name" value="WH_DNA-bd_sf"/>
</dbReference>
<organism evidence="5 6">
    <name type="scientific">Rhodococcus opacus</name>
    <name type="common">Nocardia opaca</name>
    <dbReference type="NCBI Taxonomy" id="37919"/>
    <lineage>
        <taxon>Bacteria</taxon>
        <taxon>Bacillati</taxon>
        <taxon>Actinomycetota</taxon>
        <taxon>Actinomycetes</taxon>
        <taxon>Mycobacteriales</taxon>
        <taxon>Nocardiaceae</taxon>
        <taxon>Rhodococcus</taxon>
    </lineage>
</organism>
<dbReference type="RefSeq" id="WP_128642722.1">
    <property type="nucleotide sequence ID" value="NZ_CP008948.1"/>
</dbReference>
<protein>
    <recommendedName>
        <fullName evidence="4">HTH gntR-type domain-containing protein</fullName>
    </recommendedName>
</protein>
<dbReference type="AlphaFoldDB" id="A0A076EZF4"/>
<name>A0A076EZF4_RHOOP</name>
<dbReference type="SUPFAM" id="SSF48008">
    <property type="entry name" value="GntR ligand-binding domain-like"/>
    <property type="match status" value="1"/>
</dbReference>
<feature type="domain" description="HTH gntR-type" evidence="4">
    <location>
        <begin position="8"/>
        <end position="75"/>
    </location>
</feature>
<accession>A0A076EZF4</accession>
<gene>
    <name evidence="5" type="ORF">EP51_41035</name>
</gene>
<evidence type="ECO:0000256" key="3">
    <source>
        <dbReference type="ARBA" id="ARBA00023163"/>
    </source>
</evidence>
<dbReference type="Gene3D" id="1.20.120.530">
    <property type="entry name" value="GntR ligand-binding domain-like"/>
    <property type="match status" value="1"/>
</dbReference>
<dbReference type="SMART" id="SM00895">
    <property type="entry name" value="FCD"/>
    <property type="match status" value="1"/>
</dbReference>
<dbReference type="Proteomes" id="UP000028488">
    <property type="component" value="Plasmid pPDG1"/>
</dbReference>
<dbReference type="PANTHER" id="PTHR43537:SF24">
    <property type="entry name" value="GLUCONATE OPERON TRANSCRIPTIONAL REPRESSOR"/>
    <property type="match status" value="1"/>
</dbReference>
<dbReference type="PRINTS" id="PR00035">
    <property type="entry name" value="HTHGNTR"/>
</dbReference>
<dbReference type="SUPFAM" id="SSF46785">
    <property type="entry name" value="Winged helix' DNA-binding domain"/>
    <property type="match status" value="1"/>
</dbReference>
<dbReference type="InterPro" id="IPR011711">
    <property type="entry name" value="GntR_C"/>
</dbReference>
<reference evidence="5 6" key="1">
    <citation type="submission" date="2014-07" db="EMBL/GenBank/DDBJ databases">
        <title>Genome Sequence of Rhodococcus opacus Strain R7, a Biodegrader of Mono- and Polycyclic Aromatic Hydrocarbons.</title>
        <authorList>
            <person name="Di Gennaro P."/>
            <person name="Zampolli J."/>
            <person name="Presti I."/>
            <person name="Cappelletti M."/>
            <person name="D'Ursi P."/>
            <person name="Orro A."/>
            <person name="Mezzelani A."/>
            <person name="Milanesi L."/>
        </authorList>
    </citation>
    <scope>NUCLEOTIDE SEQUENCE [LARGE SCALE GENOMIC DNA]</scope>
    <source>
        <strain evidence="5 6">R7</strain>
        <plasmid evidence="5">pPDG1</plasmid>
    </source>
</reference>
<dbReference type="PANTHER" id="PTHR43537">
    <property type="entry name" value="TRANSCRIPTIONAL REGULATOR, GNTR FAMILY"/>
    <property type="match status" value="1"/>
</dbReference>
<evidence type="ECO:0000256" key="1">
    <source>
        <dbReference type="ARBA" id="ARBA00023015"/>
    </source>
</evidence>
<geneLocation type="plasmid" evidence="5 6">
    <name>pPDG1</name>
</geneLocation>
<evidence type="ECO:0000259" key="4">
    <source>
        <dbReference type="PROSITE" id="PS50949"/>
    </source>
</evidence>
<keyword evidence="3" id="KW-0804">Transcription</keyword>
<keyword evidence="2" id="KW-0238">DNA-binding</keyword>
<dbReference type="Pfam" id="PF00392">
    <property type="entry name" value="GntR"/>
    <property type="match status" value="1"/>
</dbReference>
<dbReference type="GO" id="GO:0003677">
    <property type="term" value="F:DNA binding"/>
    <property type="evidence" value="ECO:0007669"/>
    <property type="project" value="UniProtKB-KW"/>
</dbReference>